<dbReference type="EMBL" id="JBHSQS010000003">
    <property type="protein sequence ID" value="MFC5922943.1"/>
    <property type="molecule type" value="Genomic_DNA"/>
</dbReference>
<evidence type="ECO:0000256" key="2">
    <source>
        <dbReference type="ARBA" id="ARBA00022692"/>
    </source>
</evidence>
<dbReference type="PANTHER" id="PTHR33514">
    <property type="entry name" value="PROTEIN ABCI12, CHLOROPLASTIC"/>
    <property type="match status" value="1"/>
</dbReference>
<feature type="transmembrane region" description="Helical" evidence="6">
    <location>
        <begin position="312"/>
        <end position="331"/>
    </location>
</feature>
<name>A0ABW1H1B0_9ACTN</name>
<comment type="caution">
    <text evidence="7">The sequence shown here is derived from an EMBL/GenBank/DDBJ whole genome shotgun (WGS) entry which is preliminary data.</text>
</comment>
<feature type="transmembrane region" description="Helical" evidence="6">
    <location>
        <begin position="343"/>
        <end position="366"/>
    </location>
</feature>
<evidence type="ECO:0000256" key="1">
    <source>
        <dbReference type="ARBA" id="ARBA00004141"/>
    </source>
</evidence>
<keyword evidence="2 6" id="KW-0812">Transmembrane</keyword>
<reference evidence="8" key="1">
    <citation type="journal article" date="2019" name="Int. J. Syst. Evol. Microbiol.">
        <title>The Global Catalogue of Microorganisms (GCM) 10K type strain sequencing project: providing services to taxonomists for standard genome sequencing and annotation.</title>
        <authorList>
            <consortium name="The Broad Institute Genomics Platform"/>
            <consortium name="The Broad Institute Genome Sequencing Center for Infectious Disease"/>
            <person name="Wu L."/>
            <person name="Ma J."/>
        </authorList>
    </citation>
    <scope>NUCLEOTIDE SEQUENCE [LARGE SCALE GENOMIC DNA]</scope>
    <source>
        <strain evidence="8">CGMCC 4.7144</strain>
    </source>
</reference>
<gene>
    <name evidence="7" type="ORF">ACFQGL_06260</name>
</gene>
<dbReference type="PANTHER" id="PTHR33514:SF15">
    <property type="entry name" value="COBALT TRANSPORT PROTEIN"/>
    <property type="match status" value="1"/>
</dbReference>
<keyword evidence="8" id="KW-1185">Reference proteome</keyword>
<sequence length="392" mass="40947">MRTPRAGLGHRLAVARLPRPLHPVAWWLWALALATAASRTSNPLLLLLIFAVLGLVVTARRTDAPWARAFRYYLGLALLVIAIRVVFRSVFASGITPADHILFRLPHLPTPDWYAGIQIGGPVSLEATLSATVDGLRLACLLCCIGAANSLANPKRALRVLPGALYELGVAVTVALSVAPQLVESVQRVARARRLRAGRAKGIGALRAITIPVLHDALDRSLRLAAAMDSRGYGRVGAATPAARRLTGVLMLTGMAGLCVGAYGLLDPGVPRPVGLGGLGGGVLLCVAGIALGGRRVSRSRYRPDPWQWPEWTVAGCGVVTAVVLGAGTGYDPAALNPSLYPLHWPVLPPLPAAAILVAALAAVAAPTPPPRHRPEPAAGQRHVPNTAGAPS</sequence>
<evidence type="ECO:0000313" key="8">
    <source>
        <dbReference type="Proteomes" id="UP001596226"/>
    </source>
</evidence>
<organism evidence="7 8">
    <name type="scientific">Micromonospora vulcania</name>
    <dbReference type="NCBI Taxonomy" id="1441873"/>
    <lineage>
        <taxon>Bacteria</taxon>
        <taxon>Bacillati</taxon>
        <taxon>Actinomycetota</taxon>
        <taxon>Actinomycetes</taxon>
        <taxon>Micromonosporales</taxon>
        <taxon>Micromonosporaceae</taxon>
        <taxon>Micromonospora</taxon>
    </lineage>
</organism>
<evidence type="ECO:0000256" key="5">
    <source>
        <dbReference type="SAM" id="MobiDB-lite"/>
    </source>
</evidence>
<feature type="transmembrane region" description="Helical" evidence="6">
    <location>
        <begin position="44"/>
        <end position="60"/>
    </location>
</feature>
<dbReference type="RefSeq" id="WP_377506721.1">
    <property type="nucleotide sequence ID" value="NZ_JBHSQS010000003.1"/>
</dbReference>
<evidence type="ECO:0000313" key="7">
    <source>
        <dbReference type="EMBL" id="MFC5922943.1"/>
    </source>
</evidence>
<feature type="transmembrane region" description="Helical" evidence="6">
    <location>
        <begin position="246"/>
        <end position="266"/>
    </location>
</feature>
<dbReference type="InterPro" id="IPR003339">
    <property type="entry name" value="ABC/ECF_trnsptr_transmembrane"/>
</dbReference>
<accession>A0ABW1H1B0</accession>
<evidence type="ECO:0000256" key="4">
    <source>
        <dbReference type="ARBA" id="ARBA00023136"/>
    </source>
</evidence>
<comment type="subcellular location">
    <subcellularLocation>
        <location evidence="1">Membrane</location>
        <topology evidence="1">Multi-pass membrane protein</topology>
    </subcellularLocation>
</comment>
<evidence type="ECO:0000256" key="6">
    <source>
        <dbReference type="SAM" id="Phobius"/>
    </source>
</evidence>
<dbReference type="Proteomes" id="UP001596226">
    <property type="component" value="Unassembled WGS sequence"/>
</dbReference>
<feature type="transmembrane region" description="Helical" evidence="6">
    <location>
        <begin position="72"/>
        <end position="95"/>
    </location>
</feature>
<feature type="transmembrane region" description="Helical" evidence="6">
    <location>
        <begin position="272"/>
        <end position="292"/>
    </location>
</feature>
<feature type="transmembrane region" description="Helical" evidence="6">
    <location>
        <begin position="164"/>
        <end position="183"/>
    </location>
</feature>
<feature type="region of interest" description="Disordered" evidence="5">
    <location>
        <begin position="367"/>
        <end position="392"/>
    </location>
</feature>
<protein>
    <submittedName>
        <fullName evidence="7">CbiQ family ECF transporter T component</fullName>
    </submittedName>
</protein>
<dbReference type="Pfam" id="PF02361">
    <property type="entry name" value="CbiQ"/>
    <property type="match status" value="1"/>
</dbReference>
<keyword evidence="3 6" id="KW-1133">Transmembrane helix</keyword>
<keyword evidence="4 6" id="KW-0472">Membrane</keyword>
<proteinExistence type="predicted"/>
<evidence type="ECO:0000256" key="3">
    <source>
        <dbReference type="ARBA" id="ARBA00022989"/>
    </source>
</evidence>